<dbReference type="Gene3D" id="3.40.50.1580">
    <property type="entry name" value="Nucleoside phosphorylase domain"/>
    <property type="match status" value="1"/>
</dbReference>
<sequence>MTEPSSVDQADYTVAWLCALPLELAAAESILDDPHHHTPNDAQSGYSLGKIAGHNVVIGCLPSGIYGTNAATGVVSRTQSVFPNIRYGLMVGIGGGVPSKAADVRLGDIVDDRLFRSTYTHSGSNDSCTDCNIDEVVTRPARQSKDPQVHYGTIASGNGVMKDARERDEIAERFNVLCFEMEAAGIMNHLPCIVVRGICNYCDSHKNKEWQGYAALVAAIYAKMLLKLVPVTKAQAEMKTDEILMLPFDRNPRFLGRSEAIQRLKSQVLTRDHTKARRAAISGLGGVGKTQVTLELAYTIHSLDPTYSIFWIASTSIETAEQAFQSMCKALGLPDGGPDDIKSRVKAHLSSKRAGSWLLIVDNADDPTMWLEPNINSSHPLKSFLPQSHEGFILFTSRSQRLMTQLVGPGVIRLSALDDASAVDLFKSSLIEKELTVDEETSIALIHYLCGLPLALIQAASFINENSVSL</sequence>
<dbReference type="GO" id="GO:0009116">
    <property type="term" value="P:nucleoside metabolic process"/>
    <property type="evidence" value="ECO:0007669"/>
    <property type="project" value="InterPro"/>
</dbReference>
<evidence type="ECO:0000259" key="1">
    <source>
        <dbReference type="Pfam" id="PF00931"/>
    </source>
</evidence>
<dbReference type="GO" id="GO:0003824">
    <property type="term" value="F:catalytic activity"/>
    <property type="evidence" value="ECO:0007669"/>
    <property type="project" value="InterPro"/>
</dbReference>
<gene>
    <name evidence="3" type="ORF">PENSUB_11813</name>
</gene>
<keyword evidence="4" id="KW-1185">Reference proteome</keyword>
<dbReference type="CDD" id="cd09008">
    <property type="entry name" value="MTAN"/>
    <property type="match status" value="1"/>
</dbReference>
<evidence type="ECO:0000259" key="2">
    <source>
        <dbReference type="Pfam" id="PF01048"/>
    </source>
</evidence>
<accession>A0A1Q5T2V8</accession>
<name>A0A1Q5T2V8_9EURO</name>
<dbReference type="InterPro" id="IPR035994">
    <property type="entry name" value="Nucleoside_phosphorylase_sf"/>
</dbReference>
<dbReference type="EMBL" id="MNBE01000719">
    <property type="protein sequence ID" value="OKO94546.1"/>
    <property type="molecule type" value="Genomic_DNA"/>
</dbReference>
<proteinExistence type="predicted"/>
<dbReference type="InterPro" id="IPR002182">
    <property type="entry name" value="NB-ARC"/>
</dbReference>
<dbReference type="Pfam" id="PF00931">
    <property type="entry name" value="NB-ARC"/>
    <property type="match status" value="1"/>
</dbReference>
<dbReference type="InterPro" id="IPR027417">
    <property type="entry name" value="P-loop_NTPase"/>
</dbReference>
<dbReference type="SUPFAM" id="SSF52540">
    <property type="entry name" value="P-loop containing nucleoside triphosphate hydrolases"/>
    <property type="match status" value="1"/>
</dbReference>
<dbReference type="Pfam" id="PF01048">
    <property type="entry name" value="PNP_UDP_1"/>
    <property type="match status" value="1"/>
</dbReference>
<organism evidence="3 4">
    <name type="scientific">Penicillium subrubescens</name>
    <dbReference type="NCBI Taxonomy" id="1316194"/>
    <lineage>
        <taxon>Eukaryota</taxon>
        <taxon>Fungi</taxon>
        <taxon>Dikarya</taxon>
        <taxon>Ascomycota</taxon>
        <taxon>Pezizomycotina</taxon>
        <taxon>Eurotiomycetes</taxon>
        <taxon>Eurotiomycetidae</taxon>
        <taxon>Eurotiales</taxon>
        <taxon>Aspergillaceae</taxon>
        <taxon>Penicillium</taxon>
    </lineage>
</organism>
<dbReference type="Proteomes" id="UP000186955">
    <property type="component" value="Unassembled WGS sequence"/>
</dbReference>
<dbReference type="Gene3D" id="3.40.50.300">
    <property type="entry name" value="P-loop containing nucleotide triphosphate hydrolases"/>
    <property type="match status" value="1"/>
</dbReference>
<dbReference type="AlphaFoldDB" id="A0A1Q5T2V8"/>
<evidence type="ECO:0008006" key="5">
    <source>
        <dbReference type="Google" id="ProtNLM"/>
    </source>
</evidence>
<dbReference type="GO" id="GO:0043531">
    <property type="term" value="F:ADP binding"/>
    <property type="evidence" value="ECO:0007669"/>
    <property type="project" value="InterPro"/>
</dbReference>
<feature type="domain" description="NB-ARC" evidence="1">
    <location>
        <begin position="261"/>
        <end position="434"/>
    </location>
</feature>
<protein>
    <recommendedName>
        <fullName evidence="5">Nucleoside phosphorylase domain-containing protein</fullName>
    </recommendedName>
</protein>
<reference evidence="3 4" key="1">
    <citation type="submission" date="2016-10" db="EMBL/GenBank/DDBJ databases">
        <title>Genome sequence of the ascomycete fungus Penicillium subrubescens.</title>
        <authorList>
            <person name="De Vries R.P."/>
            <person name="Peng M."/>
            <person name="Dilokpimol A."/>
            <person name="Hilden K."/>
            <person name="Makela M.R."/>
            <person name="Grigoriev I."/>
            <person name="Riley R."/>
            <person name="Granchi Z."/>
        </authorList>
    </citation>
    <scope>NUCLEOTIDE SEQUENCE [LARGE SCALE GENOMIC DNA]</scope>
    <source>
        <strain evidence="3 4">CBS 132785</strain>
    </source>
</reference>
<feature type="domain" description="Nucleoside phosphorylase" evidence="2">
    <location>
        <begin position="14"/>
        <end position="211"/>
    </location>
</feature>
<dbReference type="STRING" id="1316194.A0A1Q5T2V8"/>
<comment type="caution">
    <text evidence="3">The sequence shown here is derived from an EMBL/GenBank/DDBJ whole genome shotgun (WGS) entry which is preliminary data.</text>
</comment>
<evidence type="ECO:0000313" key="3">
    <source>
        <dbReference type="EMBL" id="OKO94546.1"/>
    </source>
</evidence>
<dbReference type="PANTHER" id="PTHR46082">
    <property type="entry name" value="ATP/GTP-BINDING PROTEIN-RELATED"/>
    <property type="match status" value="1"/>
</dbReference>
<dbReference type="InterPro" id="IPR000845">
    <property type="entry name" value="Nucleoside_phosphorylase_d"/>
</dbReference>
<dbReference type="SUPFAM" id="SSF53167">
    <property type="entry name" value="Purine and uridine phosphorylases"/>
    <property type="match status" value="1"/>
</dbReference>
<evidence type="ECO:0000313" key="4">
    <source>
        <dbReference type="Proteomes" id="UP000186955"/>
    </source>
</evidence>
<dbReference type="InterPro" id="IPR053137">
    <property type="entry name" value="NLR-like"/>
</dbReference>
<dbReference type="PANTHER" id="PTHR46082:SF11">
    <property type="entry name" value="AAA+ ATPASE DOMAIN-CONTAINING PROTEIN-RELATED"/>
    <property type="match status" value="1"/>
</dbReference>